<keyword evidence="2" id="KW-1185">Reference proteome</keyword>
<gene>
    <name evidence="1" type="ORF">PoB_006792300</name>
</gene>
<evidence type="ECO:0000313" key="2">
    <source>
        <dbReference type="Proteomes" id="UP000735302"/>
    </source>
</evidence>
<proteinExistence type="predicted"/>
<dbReference type="Proteomes" id="UP000735302">
    <property type="component" value="Unassembled WGS sequence"/>
</dbReference>
<reference evidence="1 2" key="1">
    <citation type="journal article" date="2021" name="Elife">
        <title>Chloroplast acquisition without the gene transfer in kleptoplastic sea slugs, Plakobranchus ocellatus.</title>
        <authorList>
            <person name="Maeda T."/>
            <person name="Takahashi S."/>
            <person name="Yoshida T."/>
            <person name="Shimamura S."/>
            <person name="Takaki Y."/>
            <person name="Nagai Y."/>
            <person name="Toyoda A."/>
            <person name="Suzuki Y."/>
            <person name="Arimoto A."/>
            <person name="Ishii H."/>
            <person name="Satoh N."/>
            <person name="Nishiyama T."/>
            <person name="Hasebe M."/>
            <person name="Maruyama T."/>
            <person name="Minagawa J."/>
            <person name="Obokata J."/>
            <person name="Shigenobu S."/>
        </authorList>
    </citation>
    <scope>NUCLEOTIDE SEQUENCE [LARGE SCALE GENOMIC DNA]</scope>
</reference>
<dbReference type="AlphaFoldDB" id="A0AAV4DB31"/>
<dbReference type="EMBL" id="BLXT01007681">
    <property type="protein sequence ID" value="GFO41418.1"/>
    <property type="molecule type" value="Genomic_DNA"/>
</dbReference>
<sequence>MFCADLSTPHPSVNSSSLESPYSLLTCLRHTRQLYIVVFPDSVADVILGNIKDVRSLTIAPKVNVTTWAQSKRATTEVPAGPQEVLSKSLVDSSLIPEPVSVSTVTPLRFLR</sequence>
<organism evidence="1 2">
    <name type="scientific">Plakobranchus ocellatus</name>
    <dbReference type="NCBI Taxonomy" id="259542"/>
    <lineage>
        <taxon>Eukaryota</taxon>
        <taxon>Metazoa</taxon>
        <taxon>Spiralia</taxon>
        <taxon>Lophotrochozoa</taxon>
        <taxon>Mollusca</taxon>
        <taxon>Gastropoda</taxon>
        <taxon>Heterobranchia</taxon>
        <taxon>Euthyneura</taxon>
        <taxon>Panpulmonata</taxon>
        <taxon>Sacoglossa</taxon>
        <taxon>Placobranchoidea</taxon>
        <taxon>Plakobranchidae</taxon>
        <taxon>Plakobranchus</taxon>
    </lineage>
</organism>
<protein>
    <submittedName>
        <fullName evidence="1">Uncharacterized protein</fullName>
    </submittedName>
</protein>
<name>A0AAV4DB31_9GAST</name>
<comment type="caution">
    <text evidence="1">The sequence shown here is derived from an EMBL/GenBank/DDBJ whole genome shotgun (WGS) entry which is preliminary data.</text>
</comment>
<accession>A0AAV4DB31</accession>
<evidence type="ECO:0000313" key="1">
    <source>
        <dbReference type="EMBL" id="GFO41418.1"/>
    </source>
</evidence>